<dbReference type="PANTHER" id="PTHR12526:SF630">
    <property type="entry name" value="GLYCOSYLTRANSFERASE"/>
    <property type="match status" value="1"/>
</dbReference>
<evidence type="ECO:0000259" key="1">
    <source>
        <dbReference type="Pfam" id="PF00534"/>
    </source>
</evidence>
<keyword evidence="2" id="KW-0808">Transferase</keyword>
<dbReference type="Gene3D" id="3.40.50.2000">
    <property type="entry name" value="Glycogen Phosphorylase B"/>
    <property type="match status" value="2"/>
</dbReference>
<dbReference type="STRING" id="177437.HRM2_41720"/>
<gene>
    <name evidence="2" type="ordered locus">HRM2_41720</name>
</gene>
<name>C0QCZ6_DESAH</name>
<dbReference type="RefSeq" id="WP_015905961.1">
    <property type="nucleotide sequence ID" value="NC_012108.1"/>
</dbReference>
<evidence type="ECO:0000313" key="3">
    <source>
        <dbReference type="Proteomes" id="UP000000442"/>
    </source>
</evidence>
<dbReference type="KEGG" id="dat:HRM2_41720"/>
<dbReference type="AlphaFoldDB" id="C0QCZ6"/>
<organism evidence="2 3">
    <name type="scientific">Desulforapulum autotrophicum (strain ATCC 43914 / DSM 3382 / VKM B-1955 / HRM2)</name>
    <name type="common">Desulfobacterium autotrophicum</name>
    <dbReference type="NCBI Taxonomy" id="177437"/>
    <lineage>
        <taxon>Bacteria</taxon>
        <taxon>Pseudomonadati</taxon>
        <taxon>Thermodesulfobacteriota</taxon>
        <taxon>Desulfobacteria</taxon>
        <taxon>Desulfobacterales</taxon>
        <taxon>Desulfobacteraceae</taxon>
        <taxon>Desulforapulum</taxon>
    </lineage>
</organism>
<protein>
    <submittedName>
        <fullName evidence="2">Glucosyl transferase family protein</fullName>
    </submittedName>
</protein>
<dbReference type="HOGENOM" id="CLU_009583_14_2_7"/>
<keyword evidence="3" id="KW-1185">Reference proteome</keyword>
<feature type="domain" description="Glycosyl transferase family 1" evidence="1">
    <location>
        <begin position="232"/>
        <end position="393"/>
    </location>
</feature>
<dbReference type="EMBL" id="CP001087">
    <property type="protein sequence ID" value="ACN17228.1"/>
    <property type="molecule type" value="Genomic_DNA"/>
</dbReference>
<accession>C0QCZ6</accession>
<dbReference type="Pfam" id="PF00534">
    <property type="entry name" value="Glycos_transf_1"/>
    <property type="match status" value="1"/>
</dbReference>
<dbReference type="SUPFAM" id="SSF53756">
    <property type="entry name" value="UDP-Glycosyltransferase/glycogen phosphorylase"/>
    <property type="match status" value="1"/>
</dbReference>
<reference evidence="2 3" key="1">
    <citation type="journal article" date="2009" name="Environ. Microbiol.">
        <title>Genome sequence of Desulfobacterium autotrophicum HRM2, a marine sulfate reducer oxidizing organic carbon completely to carbon dioxide.</title>
        <authorList>
            <person name="Strittmatter A.W."/>
            <person name="Liesegang H."/>
            <person name="Rabus R."/>
            <person name="Decker I."/>
            <person name="Amann J."/>
            <person name="Andres S."/>
            <person name="Henne A."/>
            <person name="Fricke W.F."/>
            <person name="Martinez-Arias R."/>
            <person name="Bartels D."/>
            <person name="Goesmann A."/>
            <person name="Krause L."/>
            <person name="Puehler A."/>
            <person name="Klenk H.P."/>
            <person name="Richter M."/>
            <person name="Schuler M."/>
            <person name="Gloeckner F.O."/>
            <person name="Meyerdierks A."/>
            <person name="Gottschalk G."/>
            <person name="Amann R."/>
        </authorList>
    </citation>
    <scope>NUCLEOTIDE SEQUENCE [LARGE SCALE GENOMIC DNA]</scope>
    <source>
        <strain evidence="3">ATCC 43914 / DSM 3382 / HRM2</strain>
    </source>
</reference>
<dbReference type="eggNOG" id="COG0438">
    <property type="taxonomic scope" value="Bacteria"/>
</dbReference>
<dbReference type="GO" id="GO:0016757">
    <property type="term" value="F:glycosyltransferase activity"/>
    <property type="evidence" value="ECO:0007669"/>
    <property type="project" value="InterPro"/>
</dbReference>
<dbReference type="Proteomes" id="UP000000442">
    <property type="component" value="Chromosome"/>
</dbReference>
<evidence type="ECO:0000313" key="2">
    <source>
        <dbReference type="EMBL" id="ACN17228.1"/>
    </source>
</evidence>
<dbReference type="InterPro" id="IPR001296">
    <property type="entry name" value="Glyco_trans_1"/>
</dbReference>
<dbReference type="PANTHER" id="PTHR12526">
    <property type="entry name" value="GLYCOSYLTRANSFERASE"/>
    <property type="match status" value="1"/>
</dbReference>
<sequence length="420" mass="47167">MKNENTGKTGTFCMVLKGYPRISETFISNEILLLESLGYKIHIVSMRHPRELFTHASVSKIRAGVDYLPSTILPNLHILLYHNLLLALKRPKRYMGALKKAVERWFRTRRSATVKHLLQAGVLVHKFLPGKGIVHFHAHFAHSPTSVALFSSLLSGLPFSFFAHAKDIYTSDRRQLAEKIDMARFVVTCTRYNEQYLATVSPGTATPLFCVYHGINLDYFKPQGTAKVPSIPYRILTVARITEKKGLETVYRALALLRDRGIDFRHTLIGEGDDRDKIVGLIESLDLGGRTTLCGTMTHEQVIDYYAQSDIFVLGCQVAANGDRDGIPNVMAESMAMNLPVVATNVSGLPEFLEDGVTGLMVEPKDPERLSRAMERLLTDQALRQRVTAAARTRVEKNFNNKKLVRELAHIYETMVPELG</sequence>
<dbReference type="CAZy" id="GT4">
    <property type="family name" value="Glycosyltransferase Family 4"/>
</dbReference>
<proteinExistence type="predicted"/>